<dbReference type="AlphaFoldDB" id="A0A9Q3HB85"/>
<proteinExistence type="predicted"/>
<accession>A0A9Q3HB85</accession>
<comment type="caution">
    <text evidence="1">The sequence shown here is derived from an EMBL/GenBank/DDBJ whole genome shotgun (WGS) entry which is preliminary data.</text>
</comment>
<organism evidence="1 2">
    <name type="scientific">Austropuccinia psidii MF-1</name>
    <dbReference type="NCBI Taxonomy" id="1389203"/>
    <lineage>
        <taxon>Eukaryota</taxon>
        <taxon>Fungi</taxon>
        <taxon>Dikarya</taxon>
        <taxon>Basidiomycota</taxon>
        <taxon>Pucciniomycotina</taxon>
        <taxon>Pucciniomycetes</taxon>
        <taxon>Pucciniales</taxon>
        <taxon>Sphaerophragmiaceae</taxon>
        <taxon>Austropuccinia</taxon>
    </lineage>
</organism>
<sequence>MPQLVTHELLFGHPPSIGMLYPFGTNAIVHVPTVQQPHKLAPRGVSCHILKPLLWEPMSDKMIQSTSIIFLRFQPLGAFSTNNLKRSFSHIVNGDNSGSVPTEQYFGDKNTVIDMLPLTKDIAIPEQLGQALSGKFNQQWRAACERGMYGTKWSRPKG</sequence>
<reference evidence="1" key="1">
    <citation type="submission" date="2021-03" db="EMBL/GenBank/DDBJ databases">
        <title>Draft genome sequence of rust myrtle Austropuccinia psidii MF-1, a brazilian biotype.</title>
        <authorList>
            <person name="Quecine M.C."/>
            <person name="Pachon D.M.R."/>
            <person name="Bonatelli M.L."/>
            <person name="Correr F.H."/>
            <person name="Franceschini L.M."/>
            <person name="Leite T.F."/>
            <person name="Margarido G.R.A."/>
            <person name="Almeida C.A."/>
            <person name="Ferrarezi J.A."/>
            <person name="Labate C.A."/>
        </authorList>
    </citation>
    <scope>NUCLEOTIDE SEQUENCE</scope>
    <source>
        <strain evidence="1">MF-1</strain>
    </source>
</reference>
<protein>
    <submittedName>
        <fullName evidence="1">Uncharacterized protein</fullName>
    </submittedName>
</protein>
<keyword evidence="2" id="KW-1185">Reference proteome</keyword>
<dbReference type="EMBL" id="AVOT02015010">
    <property type="protein sequence ID" value="MBW0498968.1"/>
    <property type="molecule type" value="Genomic_DNA"/>
</dbReference>
<dbReference type="OrthoDB" id="2518395at2759"/>
<name>A0A9Q3HB85_9BASI</name>
<evidence type="ECO:0000313" key="1">
    <source>
        <dbReference type="EMBL" id="MBW0498968.1"/>
    </source>
</evidence>
<dbReference type="Proteomes" id="UP000765509">
    <property type="component" value="Unassembled WGS sequence"/>
</dbReference>
<gene>
    <name evidence="1" type="ORF">O181_038683</name>
</gene>
<evidence type="ECO:0000313" key="2">
    <source>
        <dbReference type="Proteomes" id="UP000765509"/>
    </source>
</evidence>